<evidence type="ECO:0000313" key="4">
    <source>
        <dbReference type="Proteomes" id="UP000245362"/>
    </source>
</evidence>
<evidence type="ECO:0000259" key="2">
    <source>
        <dbReference type="Pfam" id="PF00156"/>
    </source>
</evidence>
<dbReference type="AlphaFoldDB" id="A0A2U3B8D4"/>
<feature type="domain" description="Phosphoribosyltransferase" evidence="2">
    <location>
        <begin position="167"/>
        <end position="235"/>
    </location>
</feature>
<dbReference type="OrthoDB" id="9793412at2"/>
<dbReference type="Proteomes" id="UP000245362">
    <property type="component" value="Unassembled WGS sequence"/>
</dbReference>
<sequence length="240" mass="27673">MLRFPLRHLIHRHCTSLCHLCGLPITTLNQTIWCEHCLTYFQPTARCQRCGLPTLTSHSLCGQCMTNPPPWQRLFCVGDYHYPLSGYIRQLKHQNQPQLARDLSWLLAKQIPSPAPFITSVPLHWQRQLKRGFNQSALLSTHLTRHLNQSGHQVRCDNRLFRRIKATQPQQTLDKQQRLRNLNGVFRLNHKPAVSHIAIVDDVVTTGSTLRYLCQQLLDIGIESIDIYCICRTPEPSSSI</sequence>
<dbReference type="CDD" id="cd06223">
    <property type="entry name" value="PRTases_typeI"/>
    <property type="match status" value="1"/>
</dbReference>
<reference evidence="3 4" key="1">
    <citation type="submission" date="2018-05" db="EMBL/GenBank/DDBJ databases">
        <title>Vibrio limimaris sp. nov., isolated from marine sediment.</title>
        <authorList>
            <person name="Li C.-M."/>
        </authorList>
    </citation>
    <scope>NUCLEOTIDE SEQUENCE [LARGE SCALE GENOMIC DNA]</scope>
    <source>
        <strain evidence="3 4">E4404</strain>
    </source>
</reference>
<evidence type="ECO:0000313" key="3">
    <source>
        <dbReference type="EMBL" id="PWI33053.1"/>
    </source>
</evidence>
<proteinExistence type="inferred from homology"/>
<dbReference type="SUPFAM" id="SSF53271">
    <property type="entry name" value="PRTase-like"/>
    <property type="match status" value="1"/>
</dbReference>
<dbReference type="GO" id="GO:0016757">
    <property type="term" value="F:glycosyltransferase activity"/>
    <property type="evidence" value="ECO:0007669"/>
    <property type="project" value="UniProtKB-KW"/>
</dbReference>
<dbReference type="Pfam" id="PF00156">
    <property type="entry name" value="Pribosyltran"/>
    <property type="match status" value="1"/>
</dbReference>
<dbReference type="InterPro" id="IPR051910">
    <property type="entry name" value="ComF/GntX_DNA_util-trans"/>
</dbReference>
<dbReference type="InterPro" id="IPR029057">
    <property type="entry name" value="PRTase-like"/>
</dbReference>
<keyword evidence="3" id="KW-0808">Transferase</keyword>
<accession>A0A2U3B8D4</accession>
<comment type="caution">
    <text evidence="3">The sequence shown here is derived from an EMBL/GenBank/DDBJ whole genome shotgun (WGS) entry which is preliminary data.</text>
</comment>
<dbReference type="InterPro" id="IPR000836">
    <property type="entry name" value="PRTase_dom"/>
</dbReference>
<keyword evidence="4" id="KW-1185">Reference proteome</keyword>
<gene>
    <name evidence="3" type="ORF">DI392_12150</name>
</gene>
<dbReference type="RefSeq" id="WP_109320171.1">
    <property type="nucleotide sequence ID" value="NZ_QFWT01000006.1"/>
</dbReference>
<dbReference type="EMBL" id="QFWT01000006">
    <property type="protein sequence ID" value="PWI33053.1"/>
    <property type="molecule type" value="Genomic_DNA"/>
</dbReference>
<organism evidence="3 4">
    <name type="scientific">Vibrio albus</name>
    <dbReference type="NCBI Taxonomy" id="2200953"/>
    <lineage>
        <taxon>Bacteria</taxon>
        <taxon>Pseudomonadati</taxon>
        <taxon>Pseudomonadota</taxon>
        <taxon>Gammaproteobacteria</taxon>
        <taxon>Vibrionales</taxon>
        <taxon>Vibrionaceae</taxon>
        <taxon>Vibrio</taxon>
    </lineage>
</organism>
<dbReference type="Gene3D" id="3.40.50.2020">
    <property type="match status" value="1"/>
</dbReference>
<evidence type="ECO:0000256" key="1">
    <source>
        <dbReference type="ARBA" id="ARBA00008007"/>
    </source>
</evidence>
<protein>
    <submittedName>
        <fullName evidence="3">Amidophosphoribosyltransferase</fullName>
    </submittedName>
</protein>
<dbReference type="PANTHER" id="PTHR47505">
    <property type="entry name" value="DNA UTILIZATION PROTEIN YHGH"/>
    <property type="match status" value="1"/>
</dbReference>
<dbReference type="PANTHER" id="PTHR47505:SF1">
    <property type="entry name" value="DNA UTILIZATION PROTEIN YHGH"/>
    <property type="match status" value="1"/>
</dbReference>
<name>A0A2U3B8D4_9VIBR</name>
<keyword evidence="3" id="KW-0328">Glycosyltransferase</keyword>
<comment type="similarity">
    <text evidence="1">Belongs to the ComF/GntX family.</text>
</comment>